<dbReference type="GO" id="GO:0016887">
    <property type="term" value="F:ATP hydrolysis activity"/>
    <property type="evidence" value="ECO:0007669"/>
    <property type="project" value="InterPro"/>
</dbReference>
<dbReference type="Proteomes" id="UP000197596">
    <property type="component" value="Unassembled WGS sequence"/>
</dbReference>
<reference evidence="12 13" key="1">
    <citation type="submission" date="2017-06" db="EMBL/GenBank/DDBJ databases">
        <title>Herbaspirillum phytohormonus sp. nov., isolated from the root nodule of Robinia pseudoacacia in lead-zinc mine.</title>
        <authorList>
            <person name="Fan M."/>
            <person name="Lin Y."/>
        </authorList>
    </citation>
    <scope>NUCLEOTIDE SEQUENCE [LARGE SCALE GENOMIC DNA]</scope>
    <source>
        <strain evidence="12 13">HZ10</strain>
    </source>
</reference>
<keyword evidence="9" id="KW-0029">Amino-acid transport</keyword>
<keyword evidence="10" id="KW-0472">Membrane</keyword>
<dbReference type="Pfam" id="PF00005">
    <property type="entry name" value="ABC_tran"/>
    <property type="match status" value="1"/>
</dbReference>
<dbReference type="GO" id="GO:0006865">
    <property type="term" value="P:amino acid transport"/>
    <property type="evidence" value="ECO:0007669"/>
    <property type="project" value="UniProtKB-KW"/>
</dbReference>
<dbReference type="Gene3D" id="3.40.50.300">
    <property type="entry name" value="P-loop containing nucleotide triphosphate hydrolases"/>
    <property type="match status" value="1"/>
</dbReference>
<keyword evidence="8" id="KW-1278">Translocase</keyword>
<evidence type="ECO:0000256" key="2">
    <source>
        <dbReference type="ARBA" id="ARBA00005417"/>
    </source>
</evidence>
<sequence>MSPRAREDAAAVNGQTALATGAHVSFSRVSKRYAGAAHGVLALEEVSFEVRRGEVFGIIGRSGAGKSTLLRTINALELPSSGAVKVNGTDVGALGEDALVALRRRIGMIFQHFNLLSAKTVRENVALPLRVAGVPPQRIGERVDALLALVGLADKADVYPAKLSGGQKQRVGIARALVHEPEILLCDEATSALDPETTQSILALLREVSAAMGLTVVLITHDMAVIREICDRVLVLDQGRAVELGEVWRVFGKPQAEATRALLRPLLHGLPADLCAQLVDELGAAPGRAVLSLQFAGAERAQGVSLQELALLGPEATLIHGGLDRIRGHAQGELLVSLPAHEVPRVRGLFKDGDGADLIKVIGYVPASA</sequence>
<evidence type="ECO:0000256" key="7">
    <source>
        <dbReference type="ARBA" id="ARBA00022840"/>
    </source>
</evidence>
<dbReference type="InterPro" id="IPR017871">
    <property type="entry name" value="ABC_transporter-like_CS"/>
</dbReference>
<dbReference type="GO" id="GO:0005886">
    <property type="term" value="C:plasma membrane"/>
    <property type="evidence" value="ECO:0007669"/>
    <property type="project" value="UniProtKB-ARBA"/>
</dbReference>
<organism evidence="12 13">
    <name type="scientific">Herbaspirillum robiniae</name>
    <dbReference type="NCBI Taxonomy" id="2014887"/>
    <lineage>
        <taxon>Bacteria</taxon>
        <taxon>Pseudomonadati</taxon>
        <taxon>Pseudomonadota</taxon>
        <taxon>Betaproteobacteria</taxon>
        <taxon>Burkholderiales</taxon>
        <taxon>Oxalobacteraceae</taxon>
        <taxon>Herbaspirillum</taxon>
    </lineage>
</organism>
<evidence type="ECO:0000256" key="5">
    <source>
        <dbReference type="ARBA" id="ARBA00022475"/>
    </source>
</evidence>
<comment type="caution">
    <text evidence="12">The sequence shown here is derived from an EMBL/GenBank/DDBJ whole genome shotgun (WGS) entry which is preliminary data.</text>
</comment>
<dbReference type="InterPro" id="IPR041701">
    <property type="entry name" value="MetN_ABC"/>
</dbReference>
<keyword evidence="6" id="KW-0547">Nucleotide-binding</keyword>
<evidence type="ECO:0000256" key="1">
    <source>
        <dbReference type="ARBA" id="ARBA00002579"/>
    </source>
</evidence>
<dbReference type="InterPro" id="IPR050086">
    <property type="entry name" value="MetN_ABC_transporter-like"/>
</dbReference>
<evidence type="ECO:0000313" key="12">
    <source>
        <dbReference type="EMBL" id="OWY31480.1"/>
    </source>
</evidence>
<dbReference type="PANTHER" id="PTHR43166">
    <property type="entry name" value="AMINO ACID IMPORT ATP-BINDING PROTEIN"/>
    <property type="match status" value="1"/>
</dbReference>
<evidence type="ECO:0000256" key="9">
    <source>
        <dbReference type="ARBA" id="ARBA00022970"/>
    </source>
</evidence>
<dbReference type="InterPro" id="IPR003439">
    <property type="entry name" value="ABC_transporter-like_ATP-bd"/>
</dbReference>
<dbReference type="PROSITE" id="PS50893">
    <property type="entry name" value="ABC_TRANSPORTER_2"/>
    <property type="match status" value="1"/>
</dbReference>
<dbReference type="InterPro" id="IPR003593">
    <property type="entry name" value="AAA+_ATPase"/>
</dbReference>
<dbReference type="GO" id="GO:0005524">
    <property type="term" value="F:ATP binding"/>
    <property type="evidence" value="ECO:0007669"/>
    <property type="project" value="UniProtKB-KW"/>
</dbReference>
<gene>
    <name evidence="12" type="ORF">CEJ42_03985</name>
</gene>
<dbReference type="EMBL" id="NJGU01000001">
    <property type="protein sequence ID" value="OWY31480.1"/>
    <property type="molecule type" value="Genomic_DNA"/>
</dbReference>
<dbReference type="SMART" id="SM00382">
    <property type="entry name" value="AAA"/>
    <property type="match status" value="1"/>
</dbReference>
<proteinExistence type="inferred from homology"/>
<protein>
    <recommendedName>
        <fullName evidence="3">Cell division ATP-binding protein FtsE</fullName>
    </recommendedName>
</protein>
<evidence type="ECO:0000256" key="10">
    <source>
        <dbReference type="ARBA" id="ARBA00023136"/>
    </source>
</evidence>
<keyword evidence="7 12" id="KW-0067">ATP-binding</keyword>
<dbReference type="SUPFAM" id="SSF52540">
    <property type="entry name" value="P-loop containing nucleoside triphosphate hydrolases"/>
    <property type="match status" value="1"/>
</dbReference>
<name>A0A246WWK0_9BURK</name>
<dbReference type="PROSITE" id="PS00211">
    <property type="entry name" value="ABC_TRANSPORTER_1"/>
    <property type="match status" value="1"/>
</dbReference>
<evidence type="ECO:0000256" key="3">
    <source>
        <dbReference type="ARBA" id="ARBA00020019"/>
    </source>
</evidence>
<evidence type="ECO:0000256" key="8">
    <source>
        <dbReference type="ARBA" id="ARBA00022967"/>
    </source>
</evidence>
<dbReference type="InterPro" id="IPR027417">
    <property type="entry name" value="P-loop_NTPase"/>
</dbReference>
<keyword evidence="5" id="KW-1003">Cell membrane</keyword>
<dbReference type="FunFam" id="3.40.50.300:FF:000056">
    <property type="entry name" value="Cell division ATP-binding protein FtsE"/>
    <property type="match status" value="1"/>
</dbReference>
<evidence type="ECO:0000259" key="11">
    <source>
        <dbReference type="PROSITE" id="PS50893"/>
    </source>
</evidence>
<comment type="similarity">
    <text evidence="2">Belongs to the ABC transporter superfamily.</text>
</comment>
<evidence type="ECO:0000313" key="13">
    <source>
        <dbReference type="Proteomes" id="UP000197596"/>
    </source>
</evidence>
<feature type="domain" description="ABC transporter" evidence="11">
    <location>
        <begin position="24"/>
        <end position="263"/>
    </location>
</feature>
<evidence type="ECO:0000256" key="4">
    <source>
        <dbReference type="ARBA" id="ARBA00022448"/>
    </source>
</evidence>
<dbReference type="AlphaFoldDB" id="A0A246WWK0"/>
<evidence type="ECO:0000256" key="6">
    <source>
        <dbReference type="ARBA" id="ARBA00022741"/>
    </source>
</evidence>
<accession>A0A246WWK0</accession>
<dbReference type="CDD" id="cd03258">
    <property type="entry name" value="ABC_MetN_methionine_transporter"/>
    <property type="match status" value="1"/>
</dbReference>
<comment type="function">
    <text evidence="1">Part of the ABC transporter FtsEX involved in cellular division. Important for assembly or stability of the septal ring.</text>
</comment>
<dbReference type="PANTHER" id="PTHR43166:SF30">
    <property type="entry name" value="METHIONINE IMPORT ATP-BINDING PROTEIN METN"/>
    <property type="match status" value="1"/>
</dbReference>
<keyword evidence="4" id="KW-0813">Transport</keyword>